<feature type="signal peptide" evidence="16">
    <location>
        <begin position="1"/>
        <end position="23"/>
    </location>
</feature>
<accession>A0A166A5J4</accession>
<keyword evidence="10" id="KW-0961">Cell wall biogenesis/degradation</keyword>
<dbReference type="GO" id="GO:0071555">
    <property type="term" value="P:cell wall organization"/>
    <property type="evidence" value="ECO:0007669"/>
    <property type="project" value="UniProtKB-KW"/>
</dbReference>
<organism evidence="17 18">
    <name type="scientific">Athelia psychrophila</name>
    <dbReference type="NCBI Taxonomy" id="1759441"/>
    <lineage>
        <taxon>Eukaryota</taxon>
        <taxon>Fungi</taxon>
        <taxon>Dikarya</taxon>
        <taxon>Basidiomycota</taxon>
        <taxon>Agaricomycotina</taxon>
        <taxon>Agaricomycetes</taxon>
        <taxon>Agaricomycetidae</taxon>
        <taxon>Atheliales</taxon>
        <taxon>Atheliaceae</taxon>
        <taxon>Athelia</taxon>
    </lineage>
</organism>
<evidence type="ECO:0000256" key="16">
    <source>
        <dbReference type="SAM" id="SignalP"/>
    </source>
</evidence>
<evidence type="ECO:0000256" key="2">
    <source>
        <dbReference type="ARBA" id="ARBA00008834"/>
    </source>
</evidence>
<dbReference type="GO" id="GO:0047911">
    <property type="term" value="F:galacturan 1,4-alpha-galacturonidase activity"/>
    <property type="evidence" value="ECO:0007669"/>
    <property type="project" value="UniProtKB-EC"/>
</dbReference>
<evidence type="ECO:0000256" key="14">
    <source>
        <dbReference type="ARBA" id="ARBA00048766"/>
    </source>
</evidence>
<evidence type="ECO:0000256" key="10">
    <source>
        <dbReference type="ARBA" id="ARBA00023316"/>
    </source>
</evidence>
<evidence type="ECO:0000256" key="8">
    <source>
        <dbReference type="ARBA" id="ARBA00023277"/>
    </source>
</evidence>
<name>A0A166A5J4_9AGAM</name>
<evidence type="ECO:0000256" key="4">
    <source>
        <dbReference type="ARBA" id="ARBA00022729"/>
    </source>
</evidence>
<dbReference type="PANTHER" id="PTHR31736:SF12">
    <property type="entry name" value="EXO-POLYGALACTURONASE, PUTATIVE-RELATED"/>
    <property type="match status" value="1"/>
</dbReference>
<dbReference type="Pfam" id="PF00295">
    <property type="entry name" value="Glyco_hydro_28"/>
    <property type="match status" value="1"/>
</dbReference>
<evidence type="ECO:0000256" key="1">
    <source>
        <dbReference type="ARBA" id="ARBA00004613"/>
    </source>
</evidence>
<keyword evidence="5 15" id="KW-0378">Hydrolase</keyword>
<dbReference type="InterPro" id="IPR011050">
    <property type="entry name" value="Pectin_lyase_fold/virulence"/>
</dbReference>
<dbReference type="STRING" id="436010.A0A166A5J4"/>
<dbReference type="Proteomes" id="UP000076532">
    <property type="component" value="Unassembled WGS sequence"/>
</dbReference>
<evidence type="ECO:0000256" key="5">
    <source>
        <dbReference type="ARBA" id="ARBA00022801"/>
    </source>
</evidence>
<dbReference type="PANTHER" id="PTHR31736">
    <property type="match status" value="1"/>
</dbReference>
<dbReference type="SUPFAM" id="SSF51126">
    <property type="entry name" value="Pectin lyase-like"/>
    <property type="match status" value="1"/>
</dbReference>
<comment type="similarity">
    <text evidence="2 15">Belongs to the glycosyl hydrolase 28 family.</text>
</comment>
<comment type="subcellular location">
    <subcellularLocation>
        <location evidence="1">Secreted</location>
    </subcellularLocation>
</comment>
<keyword evidence="18" id="KW-1185">Reference proteome</keyword>
<evidence type="ECO:0000256" key="11">
    <source>
        <dbReference type="ARBA" id="ARBA00023326"/>
    </source>
</evidence>
<dbReference type="InterPro" id="IPR012334">
    <property type="entry name" value="Pectin_lyas_fold"/>
</dbReference>
<evidence type="ECO:0000256" key="7">
    <source>
        <dbReference type="ARBA" id="ARBA00023180"/>
    </source>
</evidence>
<keyword evidence="6" id="KW-1015">Disulfide bond</keyword>
<proteinExistence type="inferred from homology"/>
<keyword evidence="9 15" id="KW-0326">Glycosidase</keyword>
<dbReference type="OrthoDB" id="187139at2759"/>
<reference evidence="17 18" key="1">
    <citation type="journal article" date="2016" name="Mol. Biol. Evol.">
        <title>Comparative Genomics of Early-Diverging Mushroom-Forming Fungi Provides Insights into the Origins of Lignocellulose Decay Capabilities.</title>
        <authorList>
            <person name="Nagy L.G."/>
            <person name="Riley R."/>
            <person name="Tritt A."/>
            <person name="Adam C."/>
            <person name="Daum C."/>
            <person name="Floudas D."/>
            <person name="Sun H."/>
            <person name="Yadav J.S."/>
            <person name="Pangilinan J."/>
            <person name="Larsson K.H."/>
            <person name="Matsuura K."/>
            <person name="Barry K."/>
            <person name="Labutti K."/>
            <person name="Kuo R."/>
            <person name="Ohm R.A."/>
            <person name="Bhattacharya S.S."/>
            <person name="Shirouzu T."/>
            <person name="Yoshinaga Y."/>
            <person name="Martin F.M."/>
            <person name="Grigoriev I.V."/>
            <person name="Hibbett D.S."/>
        </authorList>
    </citation>
    <scope>NUCLEOTIDE SEQUENCE [LARGE SCALE GENOMIC DNA]</scope>
    <source>
        <strain evidence="17 18">CBS 109695</strain>
    </source>
</reference>
<dbReference type="GO" id="GO:0005576">
    <property type="term" value="C:extracellular region"/>
    <property type="evidence" value="ECO:0007669"/>
    <property type="project" value="UniProtKB-SubCell"/>
</dbReference>
<evidence type="ECO:0000256" key="12">
    <source>
        <dbReference type="ARBA" id="ARBA00037312"/>
    </source>
</evidence>
<dbReference type="GO" id="GO:0004650">
    <property type="term" value="F:polygalacturonase activity"/>
    <property type="evidence" value="ECO:0007669"/>
    <property type="project" value="InterPro"/>
</dbReference>
<keyword evidence="8" id="KW-0119">Carbohydrate metabolism</keyword>
<sequence length="393" mass="42683">MLRTTHLALLVLLLGTSISQTVAIGYGKLCDLKPLGAGWDDTDQVESAISRCGKYGLTTLATGNYNITRKMTWDLSYSRVDLHGYLNFQPDIDYWMQNSSTYRVVNIQNQASWFIVTGNDFIIDAHNTGGIDGNGQPWWEYFTTVPRLDGDGRPISLTLSHVTRGVVQDFRIVSPPFWANTVSDSTDVVYDGMYVNATNTNATFAGQNIVPNTDGIDTYRAKNVQLLNWDITCGDDSIAIKGNSSNIAIKNLVVRGGNGIAFGSLGQYVQFNDLVENVSIENATLLRLPSSVQPNLNNGVYFKSFDGNSTGLPPTAGGGGGGYCRDITLKDFKLHNVSVPTQIYQSNDGHTGDTPSYLKFSNISYINWSGTTAGKALVKIACSANARCGGISF</sequence>
<keyword evidence="4 16" id="KW-0732">Signal</keyword>
<evidence type="ECO:0000256" key="15">
    <source>
        <dbReference type="RuleBase" id="RU361169"/>
    </source>
</evidence>
<protein>
    <recommendedName>
        <fullName evidence="13">galacturonan 1,4-alpha-galacturonidase</fullName>
        <ecNumber evidence="13">3.2.1.67</ecNumber>
    </recommendedName>
</protein>
<evidence type="ECO:0000256" key="3">
    <source>
        <dbReference type="ARBA" id="ARBA00022525"/>
    </source>
</evidence>
<keyword evidence="3" id="KW-0964">Secreted</keyword>
<comment type="catalytic activity">
    <reaction evidence="14">
        <text>[(1-&gt;4)-alpha-D-galacturonosyl](n) + H2O = alpha-D-galacturonate + [(1-&gt;4)-alpha-D-galacturonosyl](n-1)</text>
        <dbReference type="Rhea" id="RHEA:14117"/>
        <dbReference type="Rhea" id="RHEA-COMP:14570"/>
        <dbReference type="Rhea" id="RHEA-COMP:14572"/>
        <dbReference type="ChEBI" id="CHEBI:15377"/>
        <dbReference type="ChEBI" id="CHEBI:58658"/>
        <dbReference type="ChEBI" id="CHEBI:140523"/>
        <dbReference type="EC" id="3.2.1.67"/>
    </reaction>
</comment>
<evidence type="ECO:0000313" key="17">
    <source>
        <dbReference type="EMBL" id="KZP11270.1"/>
    </source>
</evidence>
<dbReference type="AlphaFoldDB" id="A0A166A5J4"/>
<dbReference type="InterPro" id="IPR000743">
    <property type="entry name" value="Glyco_hydro_28"/>
</dbReference>
<feature type="chain" id="PRO_5007870424" description="galacturonan 1,4-alpha-galacturonidase" evidence="16">
    <location>
        <begin position="24"/>
        <end position="393"/>
    </location>
</feature>
<comment type="function">
    <text evidence="12">Specific in hydrolyzing the terminal glycosidic bond of polygalacturonic acid and oligogalacturonates.</text>
</comment>
<keyword evidence="11" id="KW-0624">Polysaccharide degradation</keyword>
<feature type="non-terminal residue" evidence="17">
    <location>
        <position position="393"/>
    </location>
</feature>
<evidence type="ECO:0000313" key="18">
    <source>
        <dbReference type="Proteomes" id="UP000076532"/>
    </source>
</evidence>
<dbReference type="Gene3D" id="2.160.20.10">
    <property type="entry name" value="Single-stranded right-handed beta-helix, Pectin lyase-like"/>
    <property type="match status" value="1"/>
</dbReference>
<dbReference type="EMBL" id="KV417666">
    <property type="protein sequence ID" value="KZP11270.1"/>
    <property type="molecule type" value="Genomic_DNA"/>
</dbReference>
<gene>
    <name evidence="17" type="ORF">FIBSPDRAFT_800508</name>
</gene>
<dbReference type="EC" id="3.2.1.67" evidence="13"/>
<evidence type="ECO:0000256" key="13">
    <source>
        <dbReference type="ARBA" id="ARBA00038933"/>
    </source>
</evidence>
<dbReference type="GO" id="GO:0000272">
    <property type="term" value="P:polysaccharide catabolic process"/>
    <property type="evidence" value="ECO:0007669"/>
    <property type="project" value="UniProtKB-KW"/>
</dbReference>
<keyword evidence="7" id="KW-0325">Glycoprotein</keyword>
<evidence type="ECO:0000256" key="9">
    <source>
        <dbReference type="ARBA" id="ARBA00023295"/>
    </source>
</evidence>
<evidence type="ECO:0000256" key="6">
    <source>
        <dbReference type="ARBA" id="ARBA00023157"/>
    </source>
</evidence>